<dbReference type="Proteomes" id="UP000014115">
    <property type="component" value="Unassembled WGS sequence"/>
</dbReference>
<evidence type="ECO:0000256" key="1">
    <source>
        <dbReference type="SAM" id="MobiDB-lite"/>
    </source>
</evidence>
<dbReference type="EMBL" id="AMRG01000006">
    <property type="protein sequence ID" value="EKE84256.1"/>
    <property type="molecule type" value="Genomic_DNA"/>
</dbReference>
<dbReference type="RefSeq" id="WP_008488399.1">
    <property type="nucleotide sequence ID" value="NZ_AMRG01000006.1"/>
</dbReference>
<gene>
    <name evidence="2" type="ORF">A10D4_06171</name>
</gene>
<dbReference type="AlphaFoldDB" id="K2JLB6"/>
<feature type="region of interest" description="Disordered" evidence="1">
    <location>
        <begin position="70"/>
        <end position="99"/>
    </location>
</feature>
<protein>
    <submittedName>
        <fullName evidence="2">Transposase IS3/IS911</fullName>
    </submittedName>
</protein>
<keyword evidence="3" id="KW-1185">Reference proteome</keyword>
<evidence type="ECO:0000313" key="3">
    <source>
        <dbReference type="Proteomes" id="UP000014115"/>
    </source>
</evidence>
<dbReference type="SUPFAM" id="SSF46689">
    <property type="entry name" value="Homeodomain-like"/>
    <property type="match status" value="1"/>
</dbReference>
<proteinExistence type="predicted"/>
<name>K2JLB6_9GAMM</name>
<organism evidence="2 3">
    <name type="scientific">Idiomarina xiamenensis 10-D-4</name>
    <dbReference type="NCBI Taxonomy" id="740709"/>
    <lineage>
        <taxon>Bacteria</taxon>
        <taxon>Pseudomonadati</taxon>
        <taxon>Pseudomonadota</taxon>
        <taxon>Gammaproteobacteria</taxon>
        <taxon>Alteromonadales</taxon>
        <taxon>Idiomarinaceae</taxon>
        <taxon>Idiomarina</taxon>
    </lineage>
</organism>
<accession>K2JLB6</accession>
<comment type="caution">
    <text evidence="2">The sequence shown here is derived from an EMBL/GenBank/DDBJ whole genome shotgun (WGS) entry which is preliminary data.</text>
</comment>
<dbReference type="STRING" id="740709.A10D4_06171"/>
<sequence length="99" mass="11001">MKSKHFSFEQAVSVILQRKVRLSVARYALKMGVAESTLCTWKEKYLGLELDEVRELNKLREDIVGTTEKSSSVLQRKKLSSEPTGELEGLVSTSSPGGV</sequence>
<dbReference type="InterPro" id="IPR009057">
    <property type="entry name" value="Homeodomain-like_sf"/>
</dbReference>
<dbReference type="OrthoDB" id="9774685at2"/>
<evidence type="ECO:0000313" key="2">
    <source>
        <dbReference type="EMBL" id="EKE84256.1"/>
    </source>
</evidence>
<reference evidence="2 3" key="1">
    <citation type="journal article" date="2012" name="J. Bacteriol.">
        <title>Genome Sequence of Idiomarina xiamenensis Type Strain 10-D-4.</title>
        <authorList>
            <person name="Lai Q."/>
            <person name="Wang L."/>
            <person name="Wang W."/>
            <person name="Shao Z."/>
        </authorList>
    </citation>
    <scope>NUCLEOTIDE SEQUENCE [LARGE SCALE GENOMIC DNA]</scope>
    <source>
        <strain evidence="2 3">10-D-4</strain>
    </source>
</reference>